<evidence type="ECO:0000313" key="2">
    <source>
        <dbReference type="Proteomes" id="UP000215335"/>
    </source>
</evidence>
<reference evidence="1 2" key="1">
    <citation type="journal article" date="2017" name="Curr. Biol.">
        <title>The Evolution of Venom by Co-option of Single-Copy Genes.</title>
        <authorList>
            <person name="Martinson E.O."/>
            <person name="Mrinalini"/>
            <person name="Kelkar Y.D."/>
            <person name="Chang C.H."/>
            <person name="Werren J.H."/>
        </authorList>
    </citation>
    <scope>NUCLEOTIDE SEQUENCE [LARGE SCALE GENOMIC DNA]</scope>
    <source>
        <strain evidence="1 2">Alberta</strain>
        <tissue evidence="1">Whole body</tissue>
    </source>
</reference>
<organism evidence="1 2">
    <name type="scientific">Trichomalopsis sarcophagae</name>
    <dbReference type="NCBI Taxonomy" id="543379"/>
    <lineage>
        <taxon>Eukaryota</taxon>
        <taxon>Metazoa</taxon>
        <taxon>Ecdysozoa</taxon>
        <taxon>Arthropoda</taxon>
        <taxon>Hexapoda</taxon>
        <taxon>Insecta</taxon>
        <taxon>Pterygota</taxon>
        <taxon>Neoptera</taxon>
        <taxon>Endopterygota</taxon>
        <taxon>Hymenoptera</taxon>
        <taxon>Apocrita</taxon>
        <taxon>Proctotrupomorpha</taxon>
        <taxon>Chalcidoidea</taxon>
        <taxon>Pteromalidae</taxon>
        <taxon>Pteromalinae</taxon>
        <taxon>Trichomalopsis</taxon>
    </lineage>
</organism>
<proteinExistence type="predicted"/>
<sequence length="90" mass="10228">MNHNGFGQPSYISAAGFFTIGDRRNDDCRSCWDEKQMTLGARDYQAENGALDNESTRTILVSNLIENNPIVDYGWPTNLLKPSIWPTVYR</sequence>
<dbReference type="AlphaFoldDB" id="A0A232FHI4"/>
<dbReference type="Proteomes" id="UP000215335">
    <property type="component" value="Unassembled WGS sequence"/>
</dbReference>
<name>A0A232FHI4_9HYME</name>
<gene>
    <name evidence="1" type="ORF">TSAR_005545</name>
</gene>
<evidence type="ECO:0000313" key="1">
    <source>
        <dbReference type="EMBL" id="OXU30211.1"/>
    </source>
</evidence>
<accession>A0A232FHI4</accession>
<protein>
    <submittedName>
        <fullName evidence="1">Uncharacterized protein</fullName>
    </submittedName>
</protein>
<keyword evidence="2" id="KW-1185">Reference proteome</keyword>
<comment type="caution">
    <text evidence="1">The sequence shown here is derived from an EMBL/GenBank/DDBJ whole genome shotgun (WGS) entry which is preliminary data.</text>
</comment>
<dbReference type="EMBL" id="NNAY01000184">
    <property type="protein sequence ID" value="OXU30211.1"/>
    <property type="molecule type" value="Genomic_DNA"/>
</dbReference>
<feature type="non-terminal residue" evidence="1">
    <location>
        <position position="90"/>
    </location>
</feature>